<feature type="compositionally biased region" description="Basic residues" evidence="1">
    <location>
        <begin position="1071"/>
        <end position="1083"/>
    </location>
</feature>
<dbReference type="InterPro" id="IPR051092">
    <property type="entry name" value="FYVE_RhoGEF_PH"/>
</dbReference>
<reference evidence="3" key="1">
    <citation type="submission" date="2020-11" db="EMBL/GenBank/DDBJ databases">
        <authorList>
            <consortium name="DOE Joint Genome Institute"/>
            <person name="Ahrendt S."/>
            <person name="Riley R."/>
            <person name="Andreopoulos W."/>
            <person name="Labutti K."/>
            <person name="Pangilinan J."/>
            <person name="Ruiz-Duenas F.J."/>
            <person name="Barrasa J.M."/>
            <person name="Sanchez-Garcia M."/>
            <person name="Camarero S."/>
            <person name="Miyauchi S."/>
            <person name="Serrano A."/>
            <person name="Linde D."/>
            <person name="Babiker R."/>
            <person name="Drula E."/>
            <person name="Ayuso-Fernandez I."/>
            <person name="Pacheco R."/>
            <person name="Padilla G."/>
            <person name="Ferreira P."/>
            <person name="Barriuso J."/>
            <person name="Kellner H."/>
            <person name="Castanera R."/>
            <person name="Alfaro M."/>
            <person name="Ramirez L."/>
            <person name="Pisabarro A.G."/>
            <person name="Kuo A."/>
            <person name="Tritt A."/>
            <person name="Lipzen A."/>
            <person name="He G."/>
            <person name="Yan M."/>
            <person name="Ng V."/>
            <person name="Cullen D."/>
            <person name="Martin F."/>
            <person name="Rosso M.-N."/>
            <person name="Henrissat B."/>
            <person name="Hibbett D."/>
            <person name="Martinez A.T."/>
            <person name="Grigoriev I.V."/>
        </authorList>
    </citation>
    <scope>NUCLEOTIDE SEQUENCE</scope>
    <source>
        <strain evidence="3">MF-IS2</strain>
    </source>
</reference>
<dbReference type="Gene3D" id="1.20.900.10">
    <property type="entry name" value="Dbl homology (DH) domain"/>
    <property type="match status" value="1"/>
</dbReference>
<feature type="region of interest" description="Disordered" evidence="1">
    <location>
        <begin position="819"/>
        <end position="838"/>
    </location>
</feature>
<dbReference type="SMART" id="SM00325">
    <property type="entry name" value="RhoGEF"/>
    <property type="match status" value="1"/>
</dbReference>
<dbReference type="PANTHER" id="PTHR12673:SF270">
    <property type="entry name" value="FYVE-TYPE DOMAIN-CONTAINING PROTEIN"/>
    <property type="match status" value="1"/>
</dbReference>
<dbReference type="Pfam" id="PF00621">
    <property type="entry name" value="RhoGEF"/>
    <property type="match status" value="1"/>
</dbReference>
<name>A0A9P5XKF2_9AGAR</name>
<evidence type="ECO:0000313" key="4">
    <source>
        <dbReference type="Proteomes" id="UP000807342"/>
    </source>
</evidence>
<evidence type="ECO:0000313" key="3">
    <source>
        <dbReference type="EMBL" id="KAF9453018.1"/>
    </source>
</evidence>
<gene>
    <name evidence="3" type="ORF">P691DRAFT_755851</name>
</gene>
<feature type="region of interest" description="Disordered" evidence="1">
    <location>
        <begin position="492"/>
        <end position="539"/>
    </location>
</feature>
<evidence type="ECO:0000259" key="2">
    <source>
        <dbReference type="PROSITE" id="PS50010"/>
    </source>
</evidence>
<proteinExistence type="predicted"/>
<dbReference type="Proteomes" id="UP000807342">
    <property type="component" value="Unassembled WGS sequence"/>
</dbReference>
<feature type="compositionally biased region" description="Pro residues" evidence="1">
    <location>
        <begin position="30"/>
        <end position="42"/>
    </location>
</feature>
<sequence>MEVLSSPAQFPTPLPPALFSERMNAGPFSVPSPGPSTPPPMPKAVASSPSYTGHSLCFTRTSSPKKLALDGFLPLPTIVASPICAPAPTFPSFLESPRSSDEGISAWDGEPAPSEDVDQLKDSTPPNSSLSLRILFATPPTWISTPPTPPQKQVRKPAACGSRKPPSPVSPSASFPASTLPHATPTSPETQMKRCTSYPTMLPRSQAISESALTFEFPRVSRLSEPFNDKKAHQHKRSKAIFHFPSDEPSGEHRSSLVNQSTAGNSDGHELAADSRTQGIKDAVRTFHALQELLTTEMDYVRDLRVLFTGYIQRLPSFEVRTSAFTRASASFATGPWTNTHIIPQNGQTLVSADGISPSSSSSLMRPVFSDDEIEILTRNLRDILRIQEGFMSTLENLLSPLGFSGAADNVGSLVCDSEGASMLMSALKAVAEKFVKEASTFEAYQTFCAGHPEAVGLIRRIMSQHPSEWEAFERRCSVVASRLNSLEGNNLISTSDSTRTNLDMRNDRVPEQQRRRTMSTVSPESKSPTRRTKEADCTSHNRESKLVFMDYLIKPVQRICKYPLLLDRLKPGKSPFNSDEVTVTIENATQAMRDVAASVDEARRAKEAIAKSSMIISRFVLPPPSPSLDSSSPAALILPLHTLTPFFLSSLGPCLLAGSLDVMYYSPRRSFGDLPSITAKYLGAFLYSGYLILAKINKGRRYEPRHWFSLADFEVTGIEGDEAMLPCSFRLSARDISFELAAACRREKDIWLRAILDSTTRRPAWKNAPLPSYKMVGRGNRSADSRIDRSPTPGGSDTEPSEQSFRVDSLRRKLTLRKSDAATFQDQSHPPGRRSSAASIKSIFAPMGHDPNSICINRSLTSGRLQVDHDLEDVASQVCLSARLYARLHDEELFPQPPGYRGRSGFSRSNSAISVAGLAKNRLSKQESLRVPRRKVRCDSITAFGVLPQPEMATFTLPSRRNGKRLSLQSLPPRPPDMMDFPGPSSGSSNSMFSSQFPSHNYTAISTPFSAGNSPLSQPASPLSSEYRRSRVSLVRNMKDFFHIGSTQSSPRSSFHIHSDSVDHSSPLLRKWRNSVSRRRSRSAPYDEDSHTSK</sequence>
<feature type="region of interest" description="Disordered" evidence="1">
    <location>
        <begin position="94"/>
        <end position="193"/>
    </location>
</feature>
<feature type="region of interest" description="Disordered" evidence="1">
    <location>
        <begin position="1046"/>
        <end position="1095"/>
    </location>
</feature>
<dbReference type="Gene3D" id="2.30.29.30">
    <property type="entry name" value="Pleckstrin-homology domain (PH domain)/Phosphotyrosine-binding domain (PTB)"/>
    <property type="match status" value="1"/>
</dbReference>
<dbReference type="InterPro" id="IPR011993">
    <property type="entry name" value="PH-like_dom_sf"/>
</dbReference>
<feature type="compositionally biased region" description="Low complexity" evidence="1">
    <location>
        <begin position="982"/>
        <end position="996"/>
    </location>
</feature>
<feature type="region of interest" description="Disordered" evidence="1">
    <location>
        <begin position="1"/>
        <end position="47"/>
    </location>
</feature>
<feature type="compositionally biased region" description="Polar residues" evidence="1">
    <location>
        <begin position="122"/>
        <end position="131"/>
    </location>
</feature>
<dbReference type="OrthoDB" id="1716625at2759"/>
<comment type="caution">
    <text evidence="3">The sequence shown here is derived from an EMBL/GenBank/DDBJ whole genome shotgun (WGS) entry which is preliminary data.</text>
</comment>
<dbReference type="EMBL" id="MU151065">
    <property type="protein sequence ID" value="KAF9453018.1"/>
    <property type="molecule type" value="Genomic_DNA"/>
</dbReference>
<dbReference type="SUPFAM" id="SSF48065">
    <property type="entry name" value="DBL homology domain (DH-domain)"/>
    <property type="match status" value="1"/>
</dbReference>
<dbReference type="GO" id="GO:0005737">
    <property type="term" value="C:cytoplasm"/>
    <property type="evidence" value="ECO:0007669"/>
    <property type="project" value="TreeGrafter"/>
</dbReference>
<dbReference type="PANTHER" id="PTHR12673">
    <property type="entry name" value="FACIOGENITAL DYSPLASIA PROTEIN"/>
    <property type="match status" value="1"/>
</dbReference>
<dbReference type="GO" id="GO:0005085">
    <property type="term" value="F:guanyl-nucleotide exchange factor activity"/>
    <property type="evidence" value="ECO:0007669"/>
    <property type="project" value="InterPro"/>
</dbReference>
<feature type="domain" description="DH" evidence="2">
    <location>
        <begin position="285"/>
        <end position="603"/>
    </location>
</feature>
<feature type="region of interest" description="Disordered" evidence="1">
    <location>
        <begin position="770"/>
        <end position="808"/>
    </location>
</feature>
<keyword evidence="4" id="KW-1185">Reference proteome</keyword>
<feature type="compositionally biased region" description="Polar residues" evidence="1">
    <location>
        <begin position="256"/>
        <end position="265"/>
    </location>
</feature>
<dbReference type="AlphaFoldDB" id="A0A9P5XKF2"/>
<feature type="region of interest" description="Disordered" evidence="1">
    <location>
        <begin position="961"/>
        <end position="996"/>
    </location>
</feature>
<feature type="compositionally biased region" description="Polar residues" evidence="1">
    <location>
        <begin position="184"/>
        <end position="193"/>
    </location>
</feature>
<organism evidence="3 4">
    <name type="scientific">Macrolepiota fuliginosa MF-IS2</name>
    <dbReference type="NCBI Taxonomy" id="1400762"/>
    <lineage>
        <taxon>Eukaryota</taxon>
        <taxon>Fungi</taxon>
        <taxon>Dikarya</taxon>
        <taxon>Basidiomycota</taxon>
        <taxon>Agaricomycotina</taxon>
        <taxon>Agaricomycetes</taxon>
        <taxon>Agaricomycetidae</taxon>
        <taxon>Agaricales</taxon>
        <taxon>Agaricineae</taxon>
        <taxon>Agaricaceae</taxon>
        <taxon>Macrolepiota</taxon>
    </lineage>
</organism>
<dbReference type="SUPFAM" id="SSF50729">
    <property type="entry name" value="PH domain-like"/>
    <property type="match status" value="1"/>
</dbReference>
<evidence type="ECO:0000256" key="1">
    <source>
        <dbReference type="SAM" id="MobiDB-lite"/>
    </source>
</evidence>
<feature type="region of interest" description="Disordered" evidence="1">
    <location>
        <begin position="243"/>
        <end position="272"/>
    </location>
</feature>
<protein>
    <submittedName>
        <fullName evidence="3">Dbl homology domain-containing protein</fullName>
    </submittedName>
</protein>
<feature type="compositionally biased region" description="Polar residues" evidence="1">
    <location>
        <begin position="492"/>
        <end position="502"/>
    </location>
</feature>
<feature type="compositionally biased region" description="Basic and acidic residues" evidence="1">
    <location>
        <begin position="503"/>
        <end position="515"/>
    </location>
</feature>
<dbReference type="InterPro" id="IPR000219">
    <property type="entry name" value="DH_dom"/>
</dbReference>
<dbReference type="InterPro" id="IPR035899">
    <property type="entry name" value="DBL_dom_sf"/>
</dbReference>
<accession>A0A9P5XKF2</accession>
<dbReference type="PROSITE" id="PS50010">
    <property type="entry name" value="DH_2"/>
    <property type="match status" value="1"/>
</dbReference>